<keyword evidence="1" id="KW-0805">Transcription regulation</keyword>
<dbReference type="InterPro" id="IPR000524">
    <property type="entry name" value="Tscrpt_reg_HTH_GntR"/>
</dbReference>
<feature type="domain" description="HTH gntR-type" evidence="4">
    <location>
        <begin position="7"/>
        <end position="74"/>
    </location>
</feature>
<dbReference type="SUPFAM" id="SSF46785">
    <property type="entry name" value="Winged helix' DNA-binding domain"/>
    <property type="match status" value="1"/>
</dbReference>
<keyword evidence="5" id="KW-0614">Plasmid</keyword>
<dbReference type="Pfam" id="PF00392">
    <property type="entry name" value="GntR"/>
    <property type="match status" value="1"/>
</dbReference>
<dbReference type="InterPro" id="IPR036388">
    <property type="entry name" value="WH-like_DNA-bd_sf"/>
</dbReference>
<protein>
    <recommendedName>
        <fullName evidence="4">HTH gntR-type domain-containing protein</fullName>
    </recommendedName>
</protein>
<name>A0A1B3ZIL2_9SPHN</name>
<evidence type="ECO:0000256" key="2">
    <source>
        <dbReference type="ARBA" id="ARBA00023125"/>
    </source>
</evidence>
<dbReference type="Gene3D" id="1.10.10.10">
    <property type="entry name" value="Winged helix-like DNA-binding domain superfamily/Winged helix DNA-binding domain"/>
    <property type="match status" value="1"/>
</dbReference>
<dbReference type="PANTHER" id="PTHR43537:SF5">
    <property type="entry name" value="UXU OPERON TRANSCRIPTIONAL REGULATOR"/>
    <property type="match status" value="1"/>
</dbReference>
<dbReference type="PANTHER" id="PTHR43537">
    <property type="entry name" value="TRANSCRIPTIONAL REGULATOR, GNTR FAMILY"/>
    <property type="match status" value="1"/>
</dbReference>
<keyword evidence="3" id="KW-0804">Transcription</keyword>
<dbReference type="GO" id="GO:0003700">
    <property type="term" value="F:DNA-binding transcription factor activity"/>
    <property type="evidence" value="ECO:0007669"/>
    <property type="project" value="InterPro"/>
</dbReference>
<gene>
    <name evidence="5" type="ORF">AWL63_24240</name>
</gene>
<evidence type="ECO:0000259" key="4">
    <source>
        <dbReference type="PROSITE" id="PS50949"/>
    </source>
</evidence>
<evidence type="ECO:0000256" key="3">
    <source>
        <dbReference type="ARBA" id="ARBA00023163"/>
    </source>
</evidence>
<dbReference type="GO" id="GO:0003677">
    <property type="term" value="F:DNA binding"/>
    <property type="evidence" value="ECO:0007669"/>
    <property type="project" value="UniProtKB-KW"/>
</dbReference>
<keyword evidence="6" id="KW-1185">Reference proteome</keyword>
<geneLocation type="plasmid" evidence="6"/>
<evidence type="ECO:0000256" key="1">
    <source>
        <dbReference type="ARBA" id="ARBA00023015"/>
    </source>
</evidence>
<dbReference type="KEGG" id="span:AWL63_24240"/>
<organism evidence="5 6">
    <name type="scientific">Sphingomonas panacis</name>
    <dbReference type="NCBI Taxonomy" id="1560345"/>
    <lineage>
        <taxon>Bacteria</taxon>
        <taxon>Pseudomonadati</taxon>
        <taxon>Pseudomonadota</taxon>
        <taxon>Alphaproteobacteria</taxon>
        <taxon>Sphingomonadales</taxon>
        <taxon>Sphingomonadaceae</taxon>
        <taxon>Sphingomonas</taxon>
    </lineage>
</organism>
<accession>A0A1B3ZIL2</accession>
<dbReference type="PROSITE" id="PS50949">
    <property type="entry name" value="HTH_GNTR"/>
    <property type="match status" value="1"/>
</dbReference>
<evidence type="ECO:0000313" key="6">
    <source>
        <dbReference type="Proteomes" id="UP000094256"/>
    </source>
</evidence>
<dbReference type="Proteomes" id="UP000094256">
    <property type="component" value="Plasmid unnamed"/>
</dbReference>
<dbReference type="InterPro" id="IPR036390">
    <property type="entry name" value="WH_DNA-bd_sf"/>
</dbReference>
<keyword evidence="2" id="KW-0238">DNA-binding</keyword>
<dbReference type="SMART" id="SM00345">
    <property type="entry name" value="HTH_GNTR"/>
    <property type="match status" value="1"/>
</dbReference>
<dbReference type="EMBL" id="CP014169">
    <property type="protein sequence ID" value="AOH87263.1"/>
    <property type="molecule type" value="Genomic_DNA"/>
</dbReference>
<proteinExistence type="predicted"/>
<evidence type="ECO:0000313" key="5">
    <source>
        <dbReference type="EMBL" id="AOH87263.1"/>
    </source>
</evidence>
<reference evidence="5 6" key="1">
    <citation type="submission" date="2016-01" db="EMBL/GenBank/DDBJ databases">
        <title>Complete genome and mega plasmid sequence of Sphingomonas panacis DCY99 elicits systemic resistance in rice to Xanthomonas oryzae.</title>
        <authorList>
            <person name="Kim Y.J."/>
            <person name="Yang D.C."/>
            <person name="Sing P."/>
        </authorList>
    </citation>
    <scope>NUCLEOTIDE SEQUENCE [LARGE SCALE GENOMIC DNA]</scope>
    <source>
        <strain evidence="5 6">DCY99</strain>
        <plasmid evidence="6">Plasmid</plasmid>
    </source>
</reference>
<dbReference type="AlphaFoldDB" id="A0A1B3ZIL2"/>
<sequence>MLVTSDAATQERVYRAIKATLVRGEFAAGARLEISSLAKRYGASQTPVREVLGRLVGEGLVEHREEGGYRFCLLDAERLRDLYFWNAQHLLAALHVVREPVVVRALEPLRTRTAAAPIDQVALIAQIFQAIGDATGNAEFSERIRNANERLQGFRMAEIELFADTTLETSRLLALGRFNVQKNVRRKIMYYHRRRIEHAAQIIAAITS</sequence>